<dbReference type="Pfam" id="PF07561">
    <property type="entry name" value="DUF1540"/>
    <property type="match status" value="2"/>
</dbReference>
<keyword evidence="3" id="KW-1185">Reference proteome</keyword>
<feature type="domain" description="DUF1540" evidence="1">
    <location>
        <begin position="65"/>
        <end position="102"/>
    </location>
</feature>
<feature type="domain" description="DUF1540" evidence="1">
    <location>
        <begin position="4"/>
        <end position="42"/>
    </location>
</feature>
<evidence type="ECO:0000313" key="2">
    <source>
        <dbReference type="EMBL" id="XFO67567.1"/>
    </source>
</evidence>
<reference evidence="2" key="1">
    <citation type="submission" date="2024-05" db="EMBL/GenBank/DDBJ databases">
        <title>Isolation and characterization of Sporomusa carbonis sp. nov., a carboxydotrophic hydrogenogen in the genus of Sporomusa isolated from a charcoal burning pile.</title>
        <authorList>
            <person name="Boeer T."/>
            <person name="Rosenbaum F."/>
            <person name="Eysell L."/>
            <person name="Mueller V."/>
            <person name="Daniel R."/>
            <person name="Poehlein A."/>
        </authorList>
    </citation>
    <scope>NUCLEOTIDE SEQUENCE [LARGE SCALE GENOMIC DNA]</scope>
    <source>
        <strain evidence="2">DSM 10669</strain>
    </source>
</reference>
<dbReference type="EMBL" id="CP155573">
    <property type="protein sequence ID" value="XFO67567.1"/>
    <property type="molecule type" value="Genomic_DNA"/>
</dbReference>
<name>A0ABZ3IPF9_9FIRM</name>
<evidence type="ECO:0000313" key="3">
    <source>
        <dbReference type="Proteomes" id="UP000216752"/>
    </source>
</evidence>
<gene>
    <name evidence="2" type="ORF">SPSIL_037860</name>
</gene>
<dbReference type="InterPro" id="IPR011437">
    <property type="entry name" value="DUF1540"/>
</dbReference>
<sequence length="107" mass="11690">MAKINCTVTNCSHNNSGICYANCVDIVGNSATKQCHTCCGSYLNKLHYSQLTSNVLSSGSCDCLKCSVETCTYNDNKLCSLDTIQVSGDKVEYHTQTECDSFKHRVS</sequence>
<proteinExistence type="predicted"/>
<dbReference type="Proteomes" id="UP000216752">
    <property type="component" value="Chromosome"/>
</dbReference>
<accession>A0ABZ3IPF9</accession>
<evidence type="ECO:0000259" key="1">
    <source>
        <dbReference type="Pfam" id="PF07561"/>
    </source>
</evidence>
<organism evidence="2 3">
    <name type="scientific">Sporomusa silvacetica DSM 10669</name>
    <dbReference type="NCBI Taxonomy" id="1123289"/>
    <lineage>
        <taxon>Bacteria</taxon>
        <taxon>Bacillati</taxon>
        <taxon>Bacillota</taxon>
        <taxon>Negativicutes</taxon>
        <taxon>Selenomonadales</taxon>
        <taxon>Sporomusaceae</taxon>
        <taxon>Sporomusa</taxon>
    </lineage>
</organism>
<protein>
    <recommendedName>
        <fullName evidence="1">DUF1540 domain-containing protein</fullName>
    </recommendedName>
</protein>